<evidence type="ECO:0000313" key="3">
    <source>
        <dbReference type="EMBL" id="TWI08099.1"/>
    </source>
</evidence>
<dbReference type="EC" id="3.1.21.4" evidence="1"/>
<keyword evidence="4" id="KW-1185">Reference proteome</keyword>
<dbReference type="InterPro" id="IPR007637">
    <property type="entry name" value="Restrct_endonuc_II_DpnII-like"/>
</dbReference>
<protein>
    <recommendedName>
        <fullName evidence="1">Type-2 restriction enzyme</fullName>
        <ecNumber evidence="1">3.1.21.4</ecNumber>
    </recommendedName>
</protein>
<gene>
    <name evidence="3" type="ORF">IP98_02856</name>
</gene>
<dbReference type="GO" id="GO:0009307">
    <property type="term" value="P:DNA restriction-modification system"/>
    <property type="evidence" value="ECO:0007669"/>
    <property type="project" value="UniProtKB-UniRule"/>
</dbReference>
<organism evidence="3 4">
    <name type="scientific">Flavobacterium cauense R2A-7</name>
    <dbReference type="NCBI Taxonomy" id="1341154"/>
    <lineage>
        <taxon>Bacteria</taxon>
        <taxon>Pseudomonadati</taxon>
        <taxon>Bacteroidota</taxon>
        <taxon>Flavobacteriia</taxon>
        <taxon>Flavobacteriales</taxon>
        <taxon>Flavobacteriaceae</taxon>
        <taxon>Flavobacterium</taxon>
    </lineage>
</organism>
<dbReference type="GO" id="GO:0003677">
    <property type="term" value="F:DNA binding"/>
    <property type="evidence" value="ECO:0007669"/>
    <property type="project" value="UniProtKB-UniRule"/>
</dbReference>
<dbReference type="Pfam" id="PF04556">
    <property type="entry name" value="DpnII"/>
    <property type="match status" value="1"/>
</dbReference>
<sequence length="302" mass="35055">MNKLCQLLNIENEDLLFEQITTSFKDKGILLWDYFVNWEKVYKNIKPIEKELNLLNVLIGKENIEQEVFELIKEYPQVIKAFPFLIAYRDTQVSMLTDVTEFLYKDYDFKSRQLSNEDCQDLATFFIKSGLGDLVKDKKVKNLVDYVTGVEVGLDSNGRKNRGGTMMESIVETFVKKTCDELGLQYMSQANAKKIKSQWGIEIQVDKSSRNLDFAINKNGELYFIECNFYGGGGSKLKSTATEYVKMNEYWNAQNITFIWVTDGAGWKTAIKPLREYFDKADYLLNLEMLKNNKLIHILKCL</sequence>
<reference evidence="3 4" key="1">
    <citation type="journal article" date="2015" name="Stand. Genomic Sci.">
        <title>Genomic Encyclopedia of Bacterial and Archaeal Type Strains, Phase III: the genomes of soil and plant-associated and newly described type strains.</title>
        <authorList>
            <person name="Whitman W.B."/>
            <person name="Woyke T."/>
            <person name="Klenk H.P."/>
            <person name="Zhou Y."/>
            <person name="Lilburn T.G."/>
            <person name="Beck B.J."/>
            <person name="De Vos P."/>
            <person name="Vandamme P."/>
            <person name="Eisen J.A."/>
            <person name="Garrity G."/>
            <person name="Hugenholtz P."/>
            <person name="Kyrpides N.C."/>
        </authorList>
    </citation>
    <scope>NUCLEOTIDE SEQUENCE [LARGE SCALE GENOMIC DNA]</scope>
    <source>
        <strain evidence="3 4">CGMCC 1.7270</strain>
    </source>
</reference>
<comment type="function">
    <text evidence="1">A P subtype restriction enzyme that recognizes the double-stranded unmethylated sequence 5'-GATC-3'.</text>
</comment>
<keyword evidence="1" id="KW-0255">Endonuclease</keyword>
<evidence type="ECO:0000259" key="2">
    <source>
        <dbReference type="Pfam" id="PF04556"/>
    </source>
</evidence>
<dbReference type="InterPro" id="IPR021191">
    <property type="entry name" value="Restrct_endonuc_II_DpnII"/>
</dbReference>
<dbReference type="RefSeq" id="WP_035118812.1">
    <property type="nucleotide sequence ID" value="NZ_AVBI01000026.1"/>
</dbReference>
<feature type="domain" description="Restriction endonuclease type II DpnII-like" evidence="2">
    <location>
        <begin position="19"/>
        <end position="294"/>
    </location>
</feature>
<evidence type="ECO:0000313" key="4">
    <source>
        <dbReference type="Proteomes" id="UP000319848"/>
    </source>
</evidence>
<dbReference type="EMBL" id="VLKQ01000017">
    <property type="protein sequence ID" value="TWI08099.1"/>
    <property type="molecule type" value="Genomic_DNA"/>
</dbReference>
<dbReference type="OrthoDB" id="9771872at2"/>
<comment type="catalytic activity">
    <reaction evidence="1">
        <text>Endonucleolytic cleavage of DNA to give specific double-stranded fragments with terminal 5'-phosphates.</text>
        <dbReference type="EC" id="3.1.21.4"/>
    </reaction>
</comment>
<comment type="caution">
    <text evidence="3">The sequence shown here is derived from an EMBL/GenBank/DDBJ whole genome shotgun (WGS) entry which is preliminary data.</text>
</comment>
<dbReference type="GO" id="GO:0009036">
    <property type="term" value="F:type II site-specific deoxyribonuclease activity"/>
    <property type="evidence" value="ECO:0007669"/>
    <property type="project" value="UniProtKB-UniRule"/>
</dbReference>
<keyword evidence="1" id="KW-0680">Restriction system</keyword>
<dbReference type="AlphaFoldDB" id="A0A562LKF8"/>
<dbReference type="PIRSF" id="PIRSF016080">
    <property type="entry name" value="Restrict_endonuc_II_DpmII"/>
    <property type="match status" value="1"/>
</dbReference>
<comment type="similarity">
    <text evidence="1">Belongs to the DpnII type II restriction endonuclease family.</text>
</comment>
<keyword evidence="1" id="KW-0540">Nuclease</keyword>
<proteinExistence type="inferred from homology"/>
<name>A0A562LKF8_9FLAO</name>
<evidence type="ECO:0000256" key="1">
    <source>
        <dbReference type="PIRNR" id="PIRNR016080"/>
    </source>
</evidence>
<keyword evidence="1" id="KW-0378">Hydrolase</keyword>
<dbReference type="Proteomes" id="UP000319848">
    <property type="component" value="Unassembled WGS sequence"/>
</dbReference>
<accession>A0A562LKF8</accession>